<dbReference type="SUPFAM" id="SSF90123">
    <property type="entry name" value="ABC transporter transmembrane region"/>
    <property type="match status" value="1"/>
</dbReference>
<dbReference type="InterPro" id="IPR027417">
    <property type="entry name" value="P-loop_NTPase"/>
</dbReference>
<gene>
    <name evidence="13" type="ORF">IAA70_02040</name>
</gene>
<keyword evidence="2" id="KW-0813">Transport</keyword>
<keyword evidence="6" id="KW-0788">Thiol protease</keyword>
<evidence type="ECO:0000259" key="11">
    <source>
        <dbReference type="PROSITE" id="PS50893"/>
    </source>
</evidence>
<dbReference type="PANTHER" id="PTHR24221:SF654">
    <property type="entry name" value="ATP-BINDING CASSETTE SUB-FAMILY B MEMBER 6"/>
    <property type="match status" value="1"/>
</dbReference>
<evidence type="ECO:0000313" key="14">
    <source>
        <dbReference type="Proteomes" id="UP000824258"/>
    </source>
</evidence>
<dbReference type="GO" id="GO:0140359">
    <property type="term" value="F:ABC-type transporter activity"/>
    <property type="evidence" value="ECO:0007669"/>
    <property type="project" value="InterPro"/>
</dbReference>
<organism evidence="13 14">
    <name type="scientific">Candidatus Avoscillospira stercoripullorum</name>
    <dbReference type="NCBI Taxonomy" id="2840709"/>
    <lineage>
        <taxon>Bacteria</taxon>
        <taxon>Bacillati</taxon>
        <taxon>Bacillota</taxon>
        <taxon>Clostridia</taxon>
        <taxon>Eubacteriales</taxon>
        <taxon>Oscillospiraceae</taxon>
        <taxon>Oscillospiraceae incertae sedis</taxon>
        <taxon>Candidatus Avoscillospira</taxon>
    </lineage>
</organism>
<evidence type="ECO:0000256" key="6">
    <source>
        <dbReference type="ARBA" id="ARBA00022807"/>
    </source>
</evidence>
<feature type="domain" description="ABC transmembrane type-1" evidence="12">
    <location>
        <begin position="150"/>
        <end position="316"/>
    </location>
</feature>
<feature type="domain" description="ABC transporter" evidence="11">
    <location>
        <begin position="352"/>
        <end position="591"/>
    </location>
</feature>
<keyword evidence="7 13" id="KW-0067">ATP-binding</keyword>
<dbReference type="EMBL" id="DVGD01000058">
    <property type="protein sequence ID" value="HIR09165.1"/>
    <property type="molecule type" value="Genomic_DNA"/>
</dbReference>
<accession>A0A9D1A7L9</accession>
<dbReference type="Gene3D" id="1.20.1560.10">
    <property type="entry name" value="ABC transporter type 1, transmembrane domain"/>
    <property type="match status" value="1"/>
</dbReference>
<dbReference type="Proteomes" id="UP000824258">
    <property type="component" value="Unassembled WGS sequence"/>
</dbReference>
<name>A0A9D1A7L9_9FIRM</name>
<feature type="transmembrane region" description="Helical" evidence="10">
    <location>
        <begin position="65"/>
        <end position="82"/>
    </location>
</feature>
<keyword evidence="6" id="KW-0378">Hydrolase</keyword>
<dbReference type="GO" id="GO:0005524">
    <property type="term" value="F:ATP binding"/>
    <property type="evidence" value="ECO:0007669"/>
    <property type="project" value="UniProtKB-KW"/>
</dbReference>
<dbReference type="GO" id="GO:0034040">
    <property type="term" value="F:ATPase-coupled lipid transmembrane transporter activity"/>
    <property type="evidence" value="ECO:0007669"/>
    <property type="project" value="TreeGrafter"/>
</dbReference>
<dbReference type="GO" id="GO:0016887">
    <property type="term" value="F:ATP hydrolysis activity"/>
    <property type="evidence" value="ECO:0007669"/>
    <property type="project" value="InterPro"/>
</dbReference>
<evidence type="ECO:0000259" key="12">
    <source>
        <dbReference type="PROSITE" id="PS50929"/>
    </source>
</evidence>
<feature type="transmembrane region" description="Helical" evidence="10">
    <location>
        <begin position="157"/>
        <end position="185"/>
    </location>
</feature>
<keyword evidence="8 10" id="KW-1133">Transmembrane helix</keyword>
<feature type="transmembrane region" description="Helical" evidence="10">
    <location>
        <begin position="27"/>
        <end position="53"/>
    </location>
</feature>
<evidence type="ECO:0000256" key="9">
    <source>
        <dbReference type="ARBA" id="ARBA00023136"/>
    </source>
</evidence>
<reference evidence="13" key="2">
    <citation type="journal article" date="2021" name="PeerJ">
        <title>Extensive microbial diversity within the chicken gut microbiome revealed by metagenomics and culture.</title>
        <authorList>
            <person name="Gilroy R."/>
            <person name="Ravi A."/>
            <person name="Getino M."/>
            <person name="Pursley I."/>
            <person name="Horton D.L."/>
            <person name="Alikhan N.F."/>
            <person name="Baker D."/>
            <person name="Gharbi K."/>
            <person name="Hall N."/>
            <person name="Watson M."/>
            <person name="Adriaenssens E.M."/>
            <person name="Foster-Nyarko E."/>
            <person name="Jarju S."/>
            <person name="Secka A."/>
            <person name="Antonio M."/>
            <person name="Oren A."/>
            <person name="Chaudhuri R.R."/>
            <person name="La Ragione R."/>
            <person name="Hildebrand F."/>
            <person name="Pallen M.J."/>
        </authorList>
    </citation>
    <scope>NUCLEOTIDE SEQUENCE</scope>
    <source>
        <strain evidence="13">ChiHjej9B8-7071</strain>
    </source>
</reference>
<sequence>MHEKPKYNLWQNSWYMVKLAWRYSKSVLAICIILAAATAGETVVQLLIAPGILQKLELRASLPQLLGAIAIFTGALILFAAAKEYFDLNKLFGRVTVRIKLIEAIAEKMAQTSYENLLDTAFLQRKERASSACDDNQSPAENIWLTWTNILANLLGFAVYLALLSSLSPLLILVVIATTAAGYFVSRKVNQFGYLHREEEAAYTAEMRYVKRTVTSRVFAKDIRIFGLKPWLMEVWQKSFRLYESFLRRREKHYFLTNLADFLLSLLRNGISYAYLLHLTLTEGLSASTFLLYFTAASGFTQWITGILEQFTQLSKESLEISVVREFLEWPECFQLTGGDPIPDAVNGTYELQLEHVTYRYPGAAEDTIHDLSLTLHRGEKVALVGLNGAGKTTLVKLLCGFLDPTQGTVRLNGVDIRKLNRRAYYKLFSAVFQEFSLLEATVAENVAQQVEGIDEEKVWQCLENAGLSDAVRALPQGLKTHLGRSIYDDGTELSGGQTQRLMLARALYRDGAVLVLDEPTAALDPITESEIYLKYSEMTQGKTSLFISHRLASTRFCDRIILLENGSIAEEGSHEALLQRGGSYAKLFSVQRRYYEQGGESHGA</sequence>
<dbReference type="GO" id="GO:0008234">
    <property type="term" value="F:cysteine-type peptidase activity"/>
    <property type="evidence" value="ECO:0007669"/>
    <property type="project" value="UniProtKB-KW"/>
</dbReference>
<keyword evidence="9 10" id="KW-0472">Membrane</keyword>
<dbReference type="InterPro" id="IPR036640">
    <property type="entry name" value="ABC1_TM_sf"/>
</dbReference>
<dbReference type="InterPro" id="IPR003593">
    <property type="entry name" value="AAA+_ATPase"/>
</dbReference>
<reference evidence="13" key="1">
    <citation type="submission" date="2020-10" db="EMBL/GenBank/DDBJ databases">
        <authorList>
            <person name="Gilroy R."/>
        </authorList>
    </citation>
    <scope>NUCLEOTIDE SEQUENCE</scope>
    <source>
        <strain evidence="13">ChiHjej9B8-7071</strain>
    </source>
</reference>
<dbReference type="PROSITE" id="PS50893">
    <property type="entry name" value="ABC_TRANSPORTER_2"/>
    <property type="match status" value="1"/>
</dbReference>
<keyword evidence="5" id="KW-0547">Nucleotide-binding</keyword>
<comment type="subcellular location">
    <subcellularLocation>
        <location evidence="1">Cell membrane</location>
        <topology evidence="1">Multi-pass membrane protein</topology>
    </subcellularLocation>
</comment>
<comment type="caution">
    <text evidence="13">The sequence shown here is derived from an EMBL/GenBank/DDBJ whole genome shotgun (WGS) entry which is preliminary data.</text>
</comment>
<evidence type="ECO:0000256" key="10">
    <source>
        <dbReference type="SAM" id="Phobius"/>
    </source>
</evidence>
<dbReference type="PANTHER" id="PTHR24221">
    <property type="entry name" value="ATP-BINDING CASSETTE SUB-FAMILY B"/>
    <property type="match status" value="1"/>
</dbReference>
<dbReference type="PROSITE" id="PS50929">
    <property type="entry name" value="ABC_TM1F"/>
    <property type="match status" value="1"/>
</dbReference>
<evidence type="ECO:0000256" key="7">
    <source>
        <dbReference type="ARBA" id="ARBA00022840"/>
    </source>
</evidence>
<keyword evidence="4 10" id="KW-0812">Transmembrane</keyword>
<evidence type="ECO:0000256" key="3">
    <source>
        <dbReference type="ARBA" id="ARBA00022475"/>
    </source>
</evidence>
<evidence type="ECO:0000256" key="1">
    <source>
        <dbReference type="ARBA" id="ARBA00004651"/>
    </source>
</evidence>
<dbReference type="InterPro" id="IPR003439">
    <property type="entry name" value="ABC_transporter-like_ATP-bd"/>
</dbReference>
<keyword evidence="6" id="KW-0645">Protease</keyword>
<dbReference type="Pfam" id="PF00005">
    <property type="entry name" value="ABC_tran"/>
    <property type="match status" value="1"/>
</dbReference>
<evidence type="ECO:0000256" key="5">
    <source>
        <dbReference type="ARBA" id="ARBA00022741"/>
    </source>
</evidence>
<dbReference type="SMART" id="SM00382">
    <property type="entry name" value="AAA"/>
    <property type="match status" value="1"/>
</dbReference>
<dbReference type="AlphaFoldDB" id="A0A9D1A7L9"/>
<evidence type="ECO:0000256" key="2">
    <source>
        <dbReference type="ARBA" id="ARBA00022448"/>
    </source>
</evidence>
<protein>
    <submittedName>
        <fullName evidence="13">ABC transporter ATP-binding protein</fullName>
    </submittedName>
</protein>
<evidence type="ECO:0000313" key="13">
    <source>
        <dbReference type="EMBL" id="HIR09165.1"/>
    </source>
</evidence>
<evidence type="ECO:0000256" key="8">
    <source>
        <dbReference type="ARBA" id="ARBA00022989"/>
    </source>
</evidence>
<evidence type="ECO:0000256" key="4">
    <source>
        <dbReference type="ARBA" id="ARBA00022692"/>
    </source>
</evidence>
<dbReference type="FunFam" id="3.40.50.300:FF:000299">
    <property type="entry name" value="ABC transporter ATP-binding protein/permease"/>
    <property type="match status" value="1"/>
</dbReference>
<dbReference type="InterPro" id="IPR011527">
    <property type="entry name" value="ABC1_TM_dom"/>
</dbReference>
<dbReference type="Gene3D" id="3.40.50.300">
    <property type="entry name" value="P-loop containing nucleotide triphosphate hydrolases"/>
    <property type="match status" value="1"/>
</dbReference>
<proteinExistence type="predicted"/>
<dbReference type="SUPFAM" id="SSF52540">
    <property type="entry name" value="P-loop containing nucleoside triphosphate hydrolases"/>
    <property type="match status" value="1"/>
</dbReference>
<keyword evidence="3" id="KW-1003">Cell membrane</keyword>
<dbReference type="GO" id="GO:0005886">
    <property type="term" value="C:plasma membrane"/>
    <property type="evidence" value="ECO:0007669"/>
    <property type="project" value="UniProtKB-SubCell"/>
</dbReference>
<dbReference type="InterPro" id="IPR039421">
    <property type="entry name" value="Type_1_exporter"/>
</dbReference>
<dbReference type="CDD" id="cd03228">
    <property type="entry name" value="ABCC_MRP_Like"/>
    <property type="match status" value="1"/>
</dbReference>